<feature type="binding site" evidence="10">
    <location>
        <position position="121"/>
    </location>
    <ligand>
        <name>(2R)-3-phosphoglycerate</name>
        <dbReference type="ChEBI" id="CHEBI:58272"/>
    </ligand>
</feature>
<dbReference type="PANTHER" id="PTHR11406">
    <property type="entry name" value="PHOSPHOGLYCERATE KINASE"/>
    <property type="match status" value="1"/>
</dbReference>
<dbReference type="GO" id="GO:0004618">
    <property type="term" value="F:phosphoglycerate kinase activity"/>
    <property type="evidence" value="ECO:0007669"/>
    <property type="project" value="UniProtKB-UniRule"/>
</dbReference>
<proteinExistence type="inferred from homology"/>
<keyword evidence="5 9" id="KW-0808">Transferase</keyword>
<dbReference type="PRINTS" id="PR00477">
    <property type="entry name" value="PHGLYCKINASE"/>
</dbReference>
<evidence type="ECO:0000256" key="10">
    <source>
        <dbReference type="PIRSR" id="PIRSR000724-1"/>
    </source>
</evidence>
<evidence type="ECO:0000256" key="7">
    <source>
        <dbReference type="ARBA" id="ARBA00022777"/>
    </source>
</evidence>
<feature type="binding site" evidence="9 11">
    <location>
        <position position="350"/>
    </location>
    <ligand>
        <name>ATP</name>
        <dbReference type="ChEBI" id="CHEBI:30616"/>
    </ligand>
</feature>
<feature type="binding site" evidence="9">
    <location>
        <position position="40"/>
    </location>
    <ligand>
        <name>substrate</name>
    </ligand>
</feature>
<dbReference type="FunFam" id="3.40.50.1260:FF:000006">
    <property type="entry name" value="Phosphoglycerate kinase"/>
    <property type="match status" value="1"/>
</dbReference>
<feature type="binding site" evidence="9">
    <location>
        <position position="121"/>
    </location>
    <ligand>
        <name>substrate</name>
    </ligand>
</feature>
<feature type="binding site" evidence="10">
    <location>
        <position position="40"/>
    </location>
    <ligand>
        <name>(2R)-3-phosphoglycerate</name>
        <dbReference type="ChEBI" id="CHEBI:58272"/>
    </ligand>
</feature>
<gene>
    <name evidence="9" type="primary">pgk</name>
    <name evidence="13" type="ORF">BEU04_01955</name>
</gene>
<keyword evidence="9" id="KW-0324">Glycolysis</keyword>
<dbReference type="EC" id="2.7.2.3" evidence="3 9"/>
<comment type="caution">
    <text evidence="9">Lacks conserved residue(s) required for the propagation of feature annotation.</text>
</comment>
<dbReference type="Gene3D" id="3.40.50.1260">
    <property type="entry name" value="Phosphoglycerate kinase, N-terminal domain"/>
    <property type="match status" value="2"/>
</dbReference>
<dbReference type="Pfam" id="PF00162">
    <property type="entry name" value="PGK"/>
    <property type="match status" value="1"/>
</dbReference>
<evidence type="ECO:0000313" key="14">
    <source>
        <dbReference type="Proteomes" id="UP000183815"/>
    </source>
</evidence>
<evidence type="ECO:0000256" key="6">
    <source>
        <dbReference type="ARBA" id="ARBA00022741"/>
    </source>
</evidence>
<dbReference type="Proteomes" id="UP000183815">
    <property type="component" value="Unassembled WGS sequence"/>
</dbReference>
<evidence type="ECO:0000256" key="5">
    <source>
        <dbReference type="ARBA" id="ARBA00022679"/>
    </source>
</evidence>
<dbReference type="InterPro" id="IPR015824">
    <property type="entry name" value="Phosphoglycerate_kinase_N"/>
</dbReference>
<keyword evidence="8 9" id="KW-0067">ATP-binding</keyword>
<keyword evidence="7 9" id="KW-0418">Kinase</keyword>
<evidence type="ECO:0000256" key="9">
    <source>
        <dbReference type="HAMAP-Rule" id="MF_00145"/>
    </source>
</evidence>
<dbReference type="GO" id="GO:0006096">
    <property type="term" value="P:glycolytic process"/>
    <property type="evidence" value="ECO:0007669"/>
    <property type="project" value="UniProtKB-UniRule"/>
</dbReference>
<dbReference type="GO" id="GO:0043531">
    <property type="term" value="F:ADP binding"/>
    <property type="evidence" value="ECO:0007669"/>
    <property type="project" value="TreeGrafter"/>
</dbReference>
<dbReference type="SUPFAM" id="SSF53748">
    <property type="entry name" value="Phosphoglycerate kinase"/>
    <property type="match status" value="1"/>
</dbReference>
<feature type="binding site" evidence="9">
    <location>
        <begin position="376"/>
        <end position="379"/>
    </location>
    <ligand>
        <name>ATP</name>
        <dbReference type="ChEBI" id="CHEBI:30616"/>
    </ligand>
</feature>
<evidence type="ECO:0000313" key="13">
    <source>
        <dbReference type="EMBL" id="OIR15686.1"/>
    </source>
</evidence>
<comment type="similarity">
    <text evidence="2 9 12">Belongs to the phosphoglycerate kinase family.</text>
</comment>
<name>A0A1J5TUB1_9ARCH</name>
<evidence type="ECO:0000256" key="4">
    <source>
        <dbReference type="ARBA" id="ARBA00016471"/>
    </source>
</evidence>
<sequence>MKRDFLVLEDFELEGKKILVRVDINSSINPENGEILDDTRIRRHAEKTIKYLADKKAKIVIIAHQSRPGNLDFVPLEKHAEKMSEIINKRVKFIPDICNAKAKKAIRDLKKNEILMLDNLRFHDDEINVREYNGRNFEPQEKTEMVKSLAPEFDLFVNDAFATAHRCQPSIVGFSSEIPTIAGKVMENEIEQLNKALKGKGNPSLLILGGSKAEDSVKIATNFLERGIDKVLTGGLVANIFLTASGIDIGNSSKDYIKNKIKNHKEIISKAKELIEKYPKNIEMPNDIALNCGGFRKGILCEEFDSKAFVENLSDRCPVNDIGVETVVRYITEINKAKKIIANGPMGVFEEKEFSGGTMEVFSAIAKSEAYTVVGGGETAAAFNMYGLKNDIDHISTGGGACISYLAGKFMPAIEAMKRNKEKFSKK</sequence>
<feature type="binding site" evidence="9 10">
    <location>
        <begin position="64"/>
        <end position="67"/>
    </location>
    <ligand>
        <name>substrate</name>
    </ligand>
</feature>
<dbReference type="InterPro" id="IPR001576">
    <property type="entry name" value="Phosphoglycerate_kinase"/>
</dbReference>
<dbReference type="PANTHER" id="PTHR11406:SF23">
    <property type="entry name" value="PHOSPHOGLYCERATE KINASE 1, CHLOROPLASTIC-RELATED"/>
    <property type="match status" value="1"/>
</dbReference>
<comment type="catalytic activity">
    <reaction evidence="1 9 12">
        <text>(2R)-3-phosphoglycerate + ATP = (2R)-3-phospho-glyceroyl phosphate + ADP</text>
        <dbReference type="Rhea" id="RHEA:14801"/>
        <dbReference type="ChEBI" id="CHEBI:30616"/>
        <dbReference type="ChEBI" id="CHEBI:57604"/>
        <dbReference type="ChEBI" id="CHEBI:58272"/>
        <dbReference type="ChEBI" id="CHEBI:456216"/>
        <dbReference type="EC" id="2.7.2.3"/>
    </reaction>
</comment>
<protein>
    <recommendedName>
        <fullName evidence="4 9">Phosphoglycerate kinase</fullName>
        <ecNumber evidence="3 9">2.7.2.3</ecNumber>
    </recommendedName>
</protein>
<dbReference type="AlphaFoldDB" id="A0A1J5TUB1"/>
<dbReference type="EMBL" id="MIYU01000016">
    <property type="protein sequence ID" value="OIR15686.1"/>
    <property type="molecule type" value="Genomic_DNA"/>
</dbReference>
<dbReference type="UniPathway" id="UPA00109">
    <property type="reaction ID" value="UER00185"/>
</dbReference>
<comment type="subcellular location">
    <subcellularLocation>
        <location evidence="9">Cytoplasm</location>
    </subcellularLocation>
</comment>
<keyword evidence="6 9" id="KW-0547">Nucleotide-binding</keyword>
<comment type="pathway">
    <text evidence="9">Carbohydrate degradation; glycolysis; pyruvate from D-glyceraldehyde 3-phosphate: step 2/5.</text>
</comment>
<evidence type="ECO:0000256" key="8">
    <source>
        <dbReference type="ARBA" id="ARBA00022840"/>
    </source>
</evidence>
<evidence type="ECO:0000256" key="2">
    <source>
        <dbReference type="ARBA" id="ARBA00008982"/>
    </source>
</evidence>
<feature type="binding site" evidence="9 10">
    <location>
        <begin position="23"/>
        <end position="25"/>
    </location>
    <ligand>
        <name>substrate</name>
    </ligand>
</feature>
<evidence type="ECO:0000256" key="11">
    <source>
        <dbReference type="PIRSR" id="PIRSR000724-2"/>
    </source>
</evidence>
<accession>A0A1J5TUB1</accession>
<evidence type="ECO:0000256" key="1">
    <source>
        <dbReference type="ARBA" id="ARBA00000642"/>
    </source>
</evidence>
<dbReference type="HAMAP" id="MF_00145">
    <property type="entry name" value="Phosphoglyc_kinase"/>
    <property type="match status" value="1"/>
</dbReference>
<comment type="caution">
    <text evidence="13">The sequence shown here is derived from an EMBL/GenBank/DDBJ whole genome shotgun (WGS) entry which is preliminary data.</text>
</comment>
<organism evidence="13 14">
    <name type="scientific">Marine Group III euryarchaeote CG-Bathy1</name>
    <dbReference type="NCBI Taxonomy" id="1889001"/>
    <lineage>
        <taxon>Archaea</taxon>
        <taxon>Methanobacteriati</taxon>
        <taxon>Thermoplasmatota</taxon>
        <taxon>Thermoplasmata</taxon>
        <taxon>Candidatus Thermoprofundales</taxon>
    </lineage>
</organism>
<dbReference type="InterPro" id="IPR036043">
    <property type="entry name" value="Phosphoglycerate_kinase_sf"/>
</dbReference>
<feature type="binding site" evidence="10">
    <location>
        <position position="166"/>
    </location>
    <ligand>
        <name>(2R)-3-phosphoglycerate</name>
        <dbReference type="ChEBI" id="CHEBI:58272"/>
    </ligand>
</feature>
<feature type="binding site" evidence="9">
    <location>
        <position position="166"/>
    </location>
    <ligand>
        <name>substrate</name>
    </ligand>
</feature>
<dbReference type="GO" id="GO:0006094">
    <property type="term" value="P:gluconeogenesis"/>
    <property type="evidence" value="ECO:0007669"/>
    <property type="project" value="TreeGrafter"/>
</dbReference>
<comment type="subunit">
    <text evidence="9">Monomer.</text>
</comment>
<evidence type="ECO:0000256" key="3">
    <source>
        <dbReference type="ARBA" id="ARBA00013061"/>
    </source>
</evidence>
<evidence type="ECO:0000256" key="12">
    <source>
        <dbReference type="RuleBase" id="RU000532"/>
    </source>
</evidence>
<dbReference type="GO" id="GO:0005829">
    <property type="term" value="C:cytosol"/>
    <property type="evidence" value="ECO:0007669"/>
    <property type="project" value="TreeGrafter"/>
</dbReference>
<dbReference type="PIRSF" id="PIRSF000724">
    <property type="entry name" value="Pgk"/>
    <property type="match status" value="1"/>
</dbReference>
<keyword evidence="9" id="KW-0963">Cytoplasm</keyword>
<dbReference type="GO" id="GO:0005524">
    <property type="term" value="F:ATP binding"/>
    <property type="evidence" value="ECO:0007669"/>
    <property type="project" value="UniProtKB-KW"/>
</dbReference>
<reference evidence="13 14" key="1">
    <citation type="submission" date="2016-08" db="EMBL/GenBank/DDBJ databases">
        <title>New Insights into Marine Group III Euryarchaeota, from dark to light.</title>
        <authorList>
            <person name="Haro-Moreno J.M."/>
            <person name="Rodriguez-Valera F."/>
            <person name="Lopez-Garcia P."/>
            <person name="Moreira D."/>
            <person name="Martin-Cuadrado A.B."/>
        </authorList>
    </citation>
    <scope>NUCLEOTIDE SEQUENCE [LARGE SCALE GENOMIC DNA]</scope>
    <source>
        <strain evidence="13">CG-Bathy1</strain>
    </source>
</reference>